<gene>
    <name evidence="2" type="ORF">CC1G_10960</name>
</gene>
<dbReference type="KEGG" id="cci:CC1G_10960"/>
<dbReference type="VEuPathDB" id="FungiDB:CC1G_10960"/>
<dbReference type="HOGENOM" id="CLU_508070_0_0_1"/>
<dbReference type="GeneID" id="6016929"/>
<dbReference type="Proteomes" id="UP000001861">
    <property type="component" value="Unassembled WGS sequence"/>
</dbReference>
<comment type="caution">
    <text evidence="2">The sequence shown here is derived from an EMBL/GenBank/DDBJ whole genome shotgun (WGS) entry which is preliminary data.</text>
</comment>
<dbReference type="AlphaFoldDB" id="A8PBZ8"/>
<name>A8PBZ8_COPC7</name>
<evidence type="ECO:0000313" key="3">
    <source>
        <dbReference type="Proteomes" id="UP000001861"/>
    </source>
</evidence>
<evidence type="ECO:0000313" key="2">
    <source>
        <dbReference type="EMBL" id="EAU81502.2"/>
    </source>
</evidence>
<feature type="compositionally biased region" description="Acidic residues" evidence="1">
    <location>
        <begin position="66"/>
        <end position="113"/>
    </location>
</feature>
<keyword evidence="3" id="KW-1185">Reference proteome</keyword>
<organism evidence="2 3">
    <name type="scientific">Coprinopsis cinerea (strain Okayama-7 / 130 / ATCC MYA-4618 / FGSC 9003)</name>
    <name type="common">Inky cap fungus</name>
    <name type="synonym">Hormographiella aspergillata</name>
    <dbReference type="NCBI Taxonomy" id="240176"/>
    <lineage>
        <taxon>Eukaryota</taxon>
        <taxon>Fungi</taxon>
        <taxon>Dikarya</taxon>
        <taxon>Basidiomycota</taxon>
        <taxon>Agaricomycotina</taxon>
        <taxon>Agaricomycetes</taxon>
        <taxon>Agaricomycetidae</taxon>
        <taxon>Agaricales</taxon>
        <taxon>Agaricineae</taxon>
        <taxon>Psathyrellaceae</taxon>
        <taxon>Coprinopsis</taxon>
    </lineage>
</organism>
<evidence type="ECO:0000256" key="1">
    <source>
        <dbReference type="SAM" id="MobiDB-lite"/>
    </source>
</evidence>
<protein>
    <submittedName>
        <fullName evidence="2">Uncharacterized protein</fullName>
    </submittedName>
</protein>
<sequence>MSNRYMNVRAHPSRLTTSTRVPPPTRTIVRRRSVSISPSRWSMDEDPFANLGPEVRLDRSGKYVEIDEGDEEGESESESESREEDEEDNEDEEENGDDEEDDEEEQDESEVEVEAVANEQDGDNNESDSVTNESDIDSDSSSELSEGGDLIEWFDDAMSYGTEEASEHLDKVLRKWKAGKYTTVESDVLIYVFIDKSAGEGLKGLKGGDRVVAKALLDMAERHDFVVGFSQLDYCVRGEAVDDGIMPHASHGCRACQYEYECDCGSDYEEQEPDVEDISMGEVWERRYLLQGVYDKDGERLPGLPNGDDVFDFDDEKAIVQGEDTMRDIAHDEPADETEYEKGCKMDYVDDPGELEQWWTRRVLVIYPKYEEPRINLELEGGPAAALQRLKKTSWNPPTDEDVTTAYDILTAIDPDKPKLRIPFRFQSPPSLAEDSLAPKAIYLEVLDAATKWEDLELWLSAAERMKFDYSMLGMERLREALEAFEWKEFKASLGKVMKSVKVKERAKVVREVVEFIPSRSSARRWVEEQTRGVRR</sequence>
<reference evidence="2 3" key="1">
    <citation type="journal article" date="2010" name="Proc. Natl. Acad. Sci. U.S.A.">
        <title>Insights into evolution of multicellular fungi from the assembled chromosomes of the mushroom Coprinopsis cinerea (Coprinus cinereus).</title>
        <authorList>
            <person name="Stajich J.E."/>
            <person name="Wilke S.K."/>
            <person name="Ahren D."/>
            <person name="Au C.H."/>
            <person name="Birren B.W."/>
            <person name="Borodovsky M."/>
            <person name="Burns C."/>
            <person name="Canback B."/>
            <person name="Casselton L.A."/>
            <person name="Cheng C.K."/>
            <person name="Deng J."/>
            <person name="Dietrich F.S."/>
            <person name="Fargo D.C."/>
            <person name="Farman M.L."/>
            <person name="Gathman A.C."/>
            <person name="Goldberg J."/>
            <person name="Guigo R."/>
            <person name="Hoegger P.J."/>
            <person name="Hooker J.B."/>
            <person name="Huggins A."/>
            <person name="James T.Y."/>
            <person name="Kamada T."/>
            <person name="Kilaru S."/>
            <person name="Kodira C."/>
            <person name="Kues U."/>
            <person name="Kupfer D."/>
            <person name="Kwan H.S."/>
            <person name="Lomsadze A."/>
            <person name="Li W."/>
            <person name="Lilly W.W."/>
            <person name="Ma L.J."/>
            <person name="Mackey A.J."/>
            <person name="Manning G."/>
            <person name="Martin F."/>
            <person name="Muraguchi H."/>
            <person name="Natvig D.O."/>
            <person name="Palmerini H."/>
            <person name="Ramesh M.A."/>
            <person name="Rehmeyer C.J."/>
            <person name="Roe B.A."/>
            <person name="Shenoy N."/>
            <person name="Stanke M."/>
            <person name="Ter-Hovhannisyan V."/>
            <person name="Tunlid A."/>
            <person name="Velagapudi R."/>
            <person name="Vision T.J."/>
            <person name="Zeng Q."/>
            <person name="Zolan M.E."/>
            <person name="Pukkila P.J."/>
        </authorList>
    </citation>
    <scope>NUCLEOTIDE SEQUENCE [LARGE SCALE GENOMIC DNA]</scope>
    <source>
        <strain evidence="3">Okayama-7 / 130 / ATCC MYA-4618 / FGSC 9003</strain>
    </source>
</reference>
<accession>A8PBZ8</accession>
<proteinExistence type="predicted"/>
<dbReference type="InParanoid" id="A8PBZ8"/>
<feature type="compositionally biased region" description="Basic and acidic residues" evidence="1">
    <location>
        <begin position="55"/>
        <end position="65"/>
    </location>
</feature>
<dbReference type="RefSeq" id="XP_001840297.2">
    <property type="nucleotide sequence ID" value="XM_001840245.2"/>
</dbReference>
<feature type="region of interest" description="Disordered" evidence="1">
    <location>
        <begin position="1"/>
        <end position="146"/>
    </location>
</feature>
<dbReference type="EMBL" id="AACS02000011">
    <property type="protein sequence ID" value="EAU81502.2"/>
    <property type="molecule type" value="Genomic_DNA"/>
</dbReference>